<keyword evidence="6 8" id="KW-0472">Membrane</keyword>
<dbReference type="GO" id="GO:0015483">
    <property type="term" value="F:long-chain fatty acid transporting porin activity"/>
    <property type="evidence" value="ECO:0007669"/>
    <property type="project" value="TreeGrafter"/>
</dbReference>
<keyword evidence="4 8" id="KW-0812">Transmembrane</keyword>
<evidence type="ECO:0000313" key="10">
    <source>
        <dbReference type="Proteomes" id="UP000305398"/>
    </source>
</evidence>
<evidence type="ECO:0000256" key="8">
    <source>
        <dbReference type="SAM" id="Phobius"/>
    </source>
</evidence>
<dbReference type="PANTHER" id="PTHR35093:SF8">
    <property type="entry name" value="OUTER MEMBRANE PROTEIN NMB0088-RELATED"/>
    <property type="match status" value="1"/>
</dbReference>
<name>A0A5B7ZZN6_9BACT</name>
<organism evidence="9 10">
    <name type="scientific">Hymenobacter jejuensis</name>
    <dbReference type="NCBI Taxonomy" id="2502781"/>
    <lineage>
        <taxon>Bacteria</taxon>
        <taxon>Pseudomonadati</taxon>
        <taxon>Bacteroidota</taxon>
        <taxon>Cytophagia</taxon>
        <taxon>Cytophagales</taxon>
        <taxon>Hymenobacteraceae</taxon>
        <taxon>Hymenobacter</taxon>
    </lineage>
</organism>
<gene>
    <name evidence="9" type="ORF">FHG12_06860</name>
</gene>
<sequence>MEKMPKRRERAAFFSNIIPVLRSGQLRAFYRVPSQRIKNSASRLLLCFFVTFSPKIPNFHSFFFLMKLKSLLLVGGALLTGTAATAGGFQVNLAGQKNVGMGGVGVGLALDHAAMFYNPGALAMIRQNGVQVGANAALARISYVQSGGGTQRELQHNVVTPFNLYASFGPAEGKFRAGIAVYTPFGSKLEYASGWEGRYSLTQIDLQSIFVQPTISYALTDKISVGAGLVVLAYGAVNLQKDIPLPSSNGSIELDGKAEHKLGYNAGIYFKPTDNVSLGFSYRSKVDAHVKSGDVSFNNISSSFGSRFTATKFDVTLPLPATFSFGVGVTPNDKVTIGLDANYVQWSKYQTLNFAFSGNNGQGGTSGVDGQVGGANFSSSKRSYQDALTFRLGGQYKVSDALALRAGVGYDFSPVKDGYVTPETPDADRVLLSAGASYDVGEHFGVDASFLFEDFKKRSQTQRDLITNGTTDRVAGTYKTFIFVPGLGLHYNF</sequence>
<evidence type="ECO:0000313" key="9">
    <source>
        <dbReference type="EMBL" id="QDA59845.1"/>
    </source>
</evidence>
<protein>
    <submittedName>
        <fullName evidence="9">Long-chain fatty acid transporter permease</fullName>
    </submittedName>
</protein>
<keyword evidence="7" id="KW-0998">Cell outer membrane</keyword>
<dbReference type="Proteomes" id="UP000305398">
    <property type="component" value="Chromosome"/>
</dbReference>
<feature type="transmembrane region" description="Helical" evidence="8">
    <location>
        <begin position="44"/>
        <end position="65"/>
    </location>
</feature>
<dbReference type="AlphaFoldDB" id="A0A5B7ZZN6"/>
<evidence type="ECO:0000256" key="1">
    <source>
        <dbReference type="ARBA" id="ARBA00004571"/>
    </source>
</evidence>
<comment type="subcellular location">
    <subcellularLocation>
        <location evidence="1">Cell outer membrane</location>
        <topology evidence="1">Multi-pass membrane protein</topology>
    </subcellularLocation>
</comment>
<evidence type="ECO:0000256" key="5">
    <source>
        <dbReference type="ARBA" id="ARBA00022729"/>
    </source>
</evidence>
<evidence type="ECO:0000256" key="2">
    <source>
        <dbReference type="ARBA" id="ARBA00008163"/>
    </source>
</evidence>
<keyword evidence="10" id="KW-1185">Reference proteome</keyword>
<dbReference type="GO" id="GO:0009279">
    <property type="term" value="C:cell outer membrane"/>
    <property type="evidence" value="ECO:0007669"/>
    <property type="project" value="UniProtKB-SubCell"/>
</dbReference>
<evidence type="ECO:0000256" key="4">
    <source>
        <dbReference type="ARBA" id="ARBA00022692"/>
    </source>
</evidence>
<dbReference type="InterPro" id="IPR005017">
    <property type="entry name" value="OMPP1/FadL/TodX"/>
</dbReference>
<proteinExistence type="inferred from homology"/>
<comment type="similarity">
    <text evidence="2">Belongs to the OmpP1/FadL family.</text>
</comment>
<reference evidence="9 10" key="1">
    <citation type="submission" date="2019-06" db="EMBL/GenBank/DDBJ databases">
        <authorList>
            <person name="Srinivasan S."/>
        </authorList>
    </citation>
    <scope>NUCLEOTIDE SEQUENCE [LARGE SCALE GENOMIC DNA]</scope>
    <source>
        <strain evidence="9 10">17J68-5</strain>
    </source>
</reference>
<evidence type="ECO:0000256" key="7">
    <source>
        <dbReference type="ARBA" id="ARBA00023237"/>
    </source>
</evidence>
<accession>A0A5B7ZZN6</accession>
<keyword evidence="8" id="KW-1133">Transmembrane helix</keyword>
<evidence type="ECO:0000256" key="3">
    <source>
        <dbReference type="ARBA" id="ARBA00022452"/>
    </source>
</evidence>
<evidence type="ECO:0000256" key="6">
    <source>
        <dbReference type="ARBA" id="ARBA00023136"/>
    </source>
</evidence>
<dbReference type="Pfam" id="PF03349">
    <property type="entry name" value="Toluene_X"/>
    <property type="match status" value="1"/>
</dbReference>
<dbReference type="OrthoDB" id="9922at2"/>
<dbReference type="Gene3D" id="2.40.160.60">
    <property type="entry name" value="Outer membrane protein transport protein (OMPP1/FadL/TodX)"/>
    <property type="match status" value="1"/>
</dbReference>
<dbReference type="EMBL" id="CP040896">
    <property type="protein sequence ID" value="QDA59845.1"/>
    <property type="molecule type" value="Genomic_DNA"/>
</dbReference>
<dbReference type="PANTHER" id="PTHR35093">
    <property type="entry name" value="OUTER MEMBRANE PROTEIN NMB0088-RELATED"/>
    <property type="match status" value="1"/>
</dbReference>
<keyword evidence="5" id="KW-0732">Signal</keyword>
<keyword evidence="3" id="KW-1134">Transmembrane beta strand</keyword>
<dbReference type="KEGG" id="hyj:FHG12_06860"/>
<dbReference type="SUPFAM" id="SSF56935">
    <property type="entry name" value="Porins"/>
    <property type="match status" value="1"/>
</dbReference>